<dbReference type="OrthoDB" id="9809061at2"/>
<evidence type="ECO:0000256" key="3">
    <source>
        <dbReference type="ARBA" id="ARBA00022884"/>
    </source>
</evidence>
<comment type="subcellular location">
    <subcellularLocation>
        <location evidence="5">Cytoplasm</location>
    </subcellularLocation>
</comment>
<dbReference type="Gene3D" id="2.60.40.4380">
    <property type="entry name" value="Translational regulator CsrA"/>
    <property type="match status" value="1"/>
</dbReference>
<dbReference type="GO" id="GO:0006109">
    <property type="term" value="P:regulation of carbohydrate metabolic process"/>
    <property type="evidence" value="ECO:0007669"/>
    <property type="project" value="UniProtKB-UniRule"/>
</dbReference>
<evidence type="ECO:0000313" key="6">
    <source>
        <dbReference type="EMBL" id="AHE98437.1"/>
    </source>
</evidence>
<dbReference type="GO" id="GO:0006402">
    <property type="term" value="P:mRNA catabolic process"/>
    <property type="evidence" value="ECO:0007669"/>
    <property type="project" value="InterPro"/>
</dbReference>
<dbReference type="RefSeq" id="WP_006747378.1">
    <property type="nucleotide sequence ID" value="NZ_CP007029.1"/>
</dbReference>
<dbReference type="HOGENOM" id="CLU_164837_0_0_6"/>
<comment type="similarity">
    <text evidence="5">Belongs to the CsrA/RsmA family.</text>
</comment>
<reference evidence="6 7" key="1">
    <citation type="submission" date="2013-12" db="EMBL/GenBank/DDBJ databases">
        <authorList>
            <consortium name="DOE Joint Genome Institute"/>
            <person name="Muyzer G."/>
            <person name="Huntemann M."/>
            <person name="Han J."/>
            <person name="Chen A."/>
            <person name="Kyrpides N."/>
            <person name="Mavromatis K."/>
            <person name="Markowitz V."/>
            <person name="Palaniappan K."/>
            <person name="Ivanova N."/>
            <person name="Schaumberg A."/>
            <person name="Pati A."/>
            <person name="Liolios K."/>
            <person name="Nordberg H.P."/>
            <person name="Cantor M.N."/>
            <person name="Hua S.X."/>
            <person name="Woyke T."/>
        </authorList>
    </citation>
    <scope>NUCLEOTIDE SEQUENCE [LARGE SCALE GENOMIC DNA]</scope>
    <source>
        <strain evidence="6 7">ARh 1</strain>
    </source>
</reference>
<sequence length="59" mass="6505">MYIQTRRTGETLVLGDGIRITVVSIKNEQVRIGIAAARDVKVLRKELVRDPTDDGAAQP</sequence>
<dbReference type="STRING" id="713585.THITH_09360"/>
<keyword evidence="3 5" id="KW-0694">RNA-binding</keyword>
<dbReference type="KEGG" id="tti:THITH_09360"/>
<keyword evidence="5" id="KW-0678">Repressor</keyword>
<dbReference type="InterPro" id="IPR036107">
    <property type="entry name" value="CsrA_sf"/>
</dbReference>
<comment type="function">
    <text evidence="5">A key translational regulator that binds mRNA to regulate translation initiation and/or mRNA stability. Mediates global changes in gene expression, shifting from rapid growth to stress survival by linking envelope stress, the stringent response and the catabolite repression systems. Usually binds in the 5'-UTR; binding at or near the Shine-Dalgarno sequence prevents ribosome-binding, repressing translation, binding elsewhere in the 5'-UTR can activate translation and/or stabilize the mRNA. Its function is antagonized by small RNA(s).</text>
</comment>
<dbReference type="Pfam" id="PF02599">
    <property type="entry name" value="CsrA"/>
    <property type="match status" value="1"/>
</dbReference>
<dbReference type="GO" id="GO:0045948">
    <property type="term" value="P:positive regulation of translational initiation"/>
    <property type="evidence" value="ECO:0007669"/>
    <property type="project" value="UniProtKB-UniRule"/>
</dbReference>
<dbReference type="EMBL" id="CP007029">
    <property type="protein sequence ID" value="AHE98437.1"/>
    <property type="molecule type" value="Genomic_DNA"/>
</dbReference>
<keyword evidence="1 5" id="KW-0963">Cytoplasm</keyword>
<keyword evidence="2 5" id="KW-0810">Translation regulation</keyword>
<name>W0DME9_9GAMM</name>
<evidence type="ECO:0000256" key="4">
    <source>
        <dbReference type="ARBA" id="ARBA00023159"/>
    </source>
</evidence>
<proteinExistence type="inferred from homology"/>
<evidence type="ECO:0000256" key="2">
    <source>
        <dbReference type="ARBA" id="ARBA00022845"/>
    </source>
</evidence>
<dbReference type="SUPFAM" id="SSF117130">
    <property type="entry name" value="CsrA-like"/>
    <property type="match status" value="1"/>
</dbReference>
<dbReference type="GO" id="GO:0045947">
    <property type="term" value="P:negative regulation of translational initiation"/>
    <property type="evidence" value="ECO:0007669"/>
    <property type="project" value="UniProtKB-UniRule"/>
</dbReference>
<dbReference type="Proteomes" id="UP000005289">
    <property type="component" value="Chromosome"/>
</dbReference>
<evidence type="ECO:0000256" key="1">
    <source>
        <dbReference type="ARBA" id="ARBA00022490"/>
    </source>
</evidence>
<dbReference type="HAMAP" id="MF_00167">
    <property type="entry name" value="CsrA"/>
    <property type="match status" value="1"/>
</dbReference>
<dbReference type="AlphaFoldDB" id="W0DME9"/>
<evidence type="ECO:0000313" key="7">
    <source>
        <dbReference type="Proteomes" id="UP000005289"/>
    </source>
</evidence>
<comment type="subunit">
    <text evidence="5">Homodimer; the beta-strands of each monomer intercalate to form a hydrophobic core, while the alpha-helices form wings that extend away from the core.</text>
</comment>
<dbReference type="GO" id="GO:0048027">
    <property type="term" value="F:mRNA 5'-UTR binding"/>
    <property type="evidence" value="ECO:0007669"/>
    <property type="project" value="UniProtKB-UniRule"/>
</dbReference>
<protein>
    <recommendedName>
        <fullName evidence="5">Translational regulator CsrA</fullName>
    </recommendedName>
    <alternativeName>
        <fullName evidence="5">Carbon storage regulator</fullName>
    </alternativeName>
</protein>
<keyword evidence="7" id="KW-1185">Reference proteome</keyword>
<organism evidence="6 7">
    <name type="scientific">Thioalkalivibrio paradoxus ARh 1</name>
    <dbReference type="NCBI Taxonomy" id="713585"/>
    <lineage>
        <taxon>Bacteria</taxon>
        <taxon>Pseudomonadati</taxon>
        <taxon>Pseudomonadota</taxon>
        <taxon>Gammaproteobacteria</taxon>
        <taxon>Chromatiales</taxon>
        <taxon>Ectothiorhodospiraceae</taxon>
        <taxon>Thioalkalivibrio</taxon>
    </lineage>
</organism>
<dbReference type="PANTHER" id="PTHR34984:SF1">
    <property type="entry name" value="CARBON STORAGE REGULATOR"/>
    <property type="match status" value="1"/>
</dbReference>
<keyword evidence="4 5" id="KW-0010">Activator</keyword>
<evidence type="ECO:0000256" key="5">
    <source>
        <dbReference type="HAMAP-Rule" id="MF_00167"/>
    </source>
</evidence>
<dbReference type="PANTHER" id="PTHR34984">
    <property type="entry name" value="CARBON STORAGE REGULATOR"/>
    <property type="match status" value="1"/>
</dbReference>
<gene>
    <name evidence="5" type="primary">csrA</name>
    <name evidence="6" type="ORF">THITH_09360</name>
</gene>
<accession>W0DME9</accession>
<dbReference type="GO" id="GO:0005829">
    <property type="term" value="C:cytosol"/>
    <property type="evidence" value="ECO:0007669"/>
    <property type="project" value="TreeGrafter"/>
</dbReference>
<dbReference type="InterPro" id="IPR003751">
    <property type="entry name" value="CsrA"/>
</dbReference>